<organism evidence="12 13">
    <name type="scientific">Symbiodinium microadriaticum</name>
    <name type="common">Dinoflagellate</name>
    <name type="synonym">Zooxanthella microadriatica</name>
    <dbReference type="NCBI Taxonomy" id="2951"/>
    <lineage>
        <taxon>Eukaryota</taxon>
        <taxon>Sar</taxon>
        <taxon>Alveolata</taxon>
        <taxon>Dinophyceae</taxon>
        <taxon>Suessiales</taxon>
        <taxon>Symbiodiniaceae</taxon>
        <taxon>Symbiodinium</taxon>
    </lineage>
</organism>
<evidence type="ECO:0000259" key="11">
    <source>
        <dbReference type="PROSITE" id="PS50172"/>
    </source>
</evidence>
<feature type="transmembrane region" description="Helical" evidence="10">
    <location>
        <begin position="1205"/>
        <end position="1223"/>
    </location>
</feature>
<accession>A0A1Q9DDB1</accession>
<dbReference type="OrthoDB" id="420272at2759"/>
<feature type="region of interest" description="Disordered" evidence="9">
    <location>
        <begin position="483"/>
        <end position="645"/>
    </location>
</feature>
<comment type="subcellular location">
    <subcellularLocation>
        <location evidence="1">Membrane</location>
        <topology evidence="1">Multi-pass membrane protein</topology>
    </subcellularLocation>
</comment>
<dbReference type="InterPro" id="IPR001357">
    <property type="entry name" value="BRCT_dom"/>
</dbReference>
<feature type="transmembrane region" description="Helical" evidence="10">
    <location>
        <begin position="967"/>
        <end position="989"/>
    </location>
</feature>
<evidence type="ECO:0000256" key="2">
    <source>
        <dbReference type="ARBA" id="ARBA00022448"/>
    </source>
</evidence>
<sequence>MVQDQGLSARSRNSNEDQDVSKESCTNVLECLQSKPRMTWRLRAAWLLGSLALAVCIYGPRVTPAPMLFTVFVAVALPGKRSLSCSRLGLTDAQPFLCRGHLARNLRWHLQRWRLYVKWTADRVDQDLHGVWRCVLPLSPRQALARAVRGESRSLLMYHTAASAGFLLPPEVVACSHLPEPGLRAHTVRLLKERWESEAKDPLASIPELSERSYKGTWRWGRTRASEMFARTVQPCRLRLPAARFAAAGSLFRIRGADSTSAVTRSPAAPFTRSPAGQVGRGSDSSHRFPGAASSEAAFNLASGQQTMKVGKYKGKTFTEIYAQDPQYCRWVCDIALTGEKTTDSLKIFAAFVQHRWLLAIRDLFRESRPNSLRSHRFVLLDVKAVTGQPDDMSRELLESFIRVLGGEVVSQVAPSSKPAATGVVVAGSTLYGGKPVQQSSKLEKAAAGGIPVLTLEDLRNLAIQAPEDFLVLDDTWSLQRASMQGSEESSSSDADSVENFDRSSKPLRQPAVARLPSHSSDSDSSAEVQRAIDEDVSESSSDSISQANSRARTAQSPPVSKASSPARTAQSPSSPHVEAEKPRDRDKETDGPAPTPPEQVLIDVPTVPTQSVDVTPGQTQREEIAGASDEPNESRPQVAGARDAVPDVAEELQRPTAEDVARRQREQRLQTRRLEAALWNSLCMEDKDKLQNMLQVIEDSKSQLRRSGAEEVDLQSILDSKEPLLPKPRKHSMRARVYDILEGKGPYGSTYSFLLTIVILVNIASFMLSTEPSMAEHQFDRIEMVTVCIFTFEYAIRCHLEEELQVADGKWLCRVHRLGCRAAVMNLDPEVSSVICAALYYWFEKDNADMIYCPDEDGKKEGLCWNRFHSIPAAMYYSLLNFFGEFPLADKHSLGGRFVGGFIQVMGAAVMAIPAGALGNAFSEVVEKELSAKEQDLAGGVDDESVAAQVVRCLDGEREAVRTYRVADVTVDMADLWFSLLAASFSWWTVHNLPVKLDELFFLLYAFDILSTLVFCVWCLRKREVEYFFRICSARAPARYLLSGFGVVDGLPTPQSVLFVTGGAAAVLWVIFSTLMYYAERYNPDPDMAGTLQQHSGAFGTVALSWSKVRWVTLLNLSGEAPLCEYTPVLPRRKLGHIVAGLIGVGFVTIPMGLLGSGFQDYLEQEDDDDPVAKPSGQLVHKFLQGSASNQVEDLNAWEARAVYFERCIFLAIFVTVLAAIMETVDGFAPSGSLNRDALNFIEITATLLFTIEYGLRYYTASLIGRVFRKHSKEFQLAAYAAAAIWLIFSALMWLTVDDLTMGQRYGSMPEAMSPYTLVHLTGDYPLIDYDFPAKCVLFVALLFAVVAVPTGLLASGFAQELTKYREEQRRLREEAATKIEKDNPYKLRMVKFLEQKTTAGRLCKKAMFLLIILNVLAVIAESMSWVKEAAGSYVLNGFELFSVLVFTFEYSANVWSVLGTTSGRFISSFAILHVISVARYDLAMSSVTMGDVTFNALMRLRDEFELARGLEERRNYVCSFFGIVDLVTVAPFWIQNKYGTKDNPAMDGAFKDPACQDLRRRLEKAEQEARLARERELRSIDQITRWDSKRLHCEEASEGVELLRLSLDNVKAELKRLEHEAEPGRSWLHSLRERQMASQENARLSASRLTTLKAQYPQRVAEMKASQVQEIADLRSSQAEELLKLEVDWTTQDDFFDLLPIEYPFQAPEVGIDPVAGRLLRACGSLQNLTALAIAASQLHSFNVKPDGSYDLTLPQFDLELNSAEVSELLGTCRQLFDSYAQLAALDFEVQLRCSGESLNCAAHSMAVLRKPSDLCQTACHDHHYGDYAMNLLTISDVAERSAARMCSVVVGFCQSLQESQAGVTGFAGFARQAAAEIRIFLDHAFHVLSFLPIGLRALQPFSDLLEHGSPAFRHVPVAGLRWDVLLHILGSFGAAERSRGLRVAEIGVEKGMTVTFLMKHEPAIVDYYLVDPWHVPGKSQESNGVLQSYYENLEAWSSEEPAFQRNGRKAAHVLRQSSEEAAGQLGTDYFDLVFIDAEHTFEAVRRDIQVWKRRVRPGGILAGHDFSLFHPAVSLAVLVECGPLSDDTGRFPLQSELEKPIIHLSADSVATAMICCVIGLGKVGGVSDMKSNHSEDVRSLKQSLEETTRRSQRMTRDRDDAREQAVARQREVHDFHIALANSHRQPPAVQRQWGLGDMVR</sequence>
<dbReference type="PROSITE" id="PS50172">
    <property type="entry name" value="BRCT"/>
    <property type="match status" value="1"/>
</dbReference>
<keyword evidence="7" id="KW-0407">Ion channel</keyword>
<dbReference type="InterPro" id="IPR027359">
    <property type="entry name" value="Volt_channel_dom_sf"/>
</dbReference>
<dbReference type="InterPro" id="IPR028325">
    <property type="entry name" value="VG_K_chnl"/>
</dbReference>
<keyword evidence="5" id="KW-0406">Ion transport</keyword>
<evidence type="ECO:0000256" key="4">
    <source>
        <dbReference type="ARBA" id="ARBA00022989"/>
    </source>
</evidence>
<protein>
    <recommendedName>
        <fullName evidence="11">BRCT domain-containing protein</fullName>
    </recommendedName>
</protein>
<feature type="region of interest" description="Disordered" evidence="9">
    <location>
        <begin position="263"/>
        <end position="291"/>
    </location>
</feature>
<keyword evidence="6 10" id="KW-0472">Membrane</keyword>
<keyword evidence="4 10" id="KW-1133">Transmembrane helix</keyword>
<dbReference type="Gene3D" id="3.40.50.150">
    <property type="entry name" value="Vaccinia Virus protein VP39"/>
    <property type="match status" value="1"/>
</dbReference>
<feature type="domain" description="BRCT" evidence="11">
    <location>
        <begin position="368"/>
        <end position="477"/>
    </location>
</feature>
<feature type="transmembrane region" description="Helical" evidence="10">
    <location>
        <begin position="1058"/>
        <end position="1080"/>
    </location>
</feature>
<feature type="transmembrane region" description="Helical" evidence="10">
    <location>
        <begin position="1136"/>
        <end position="1156"/>
    </location>
</feature>
<reference evidence="12 13" key="1">
    <citation type="submission" date="2016-02" db="EMBL/GenBank/DDBJ databases">
        <title>Genome analysis of coral dinoflagellate symbionts highlights evolutionary adaptations to a symbiotic lifestyle.</title>
        <authorList>
            <person name="Aranda M."/>
            <person name="Li Y."/>
            <person name="Liew Y.J."/>
            <person name="Baumgarten S."/>
            <person name="Simakov O."/>
            <person name="Wilson M."/>
            <person name="Piel J."/>
            <person name="Ashoor H."/>
            <person name="Bougouffa S."/>
            <person name="Bajic V.B."/>
            <person name="Ryu T."/>
            <person name="Ravasi T."/>
            <person name="Bayer T."/>
            <person name="Micklem G."/>
            <person name="Kim H."/>
            <person name="Bhak J."/>
            <person name="Lajeunesse T.C."/>
            <person name="Voolstra C.R."/>
        </authorList>
    </citation>
    <scope>NUCLEOTIDE SEQUENCE [LARGE SCALE GENOMIC DNA]</scope>
    <source>
        <strain evidence="12 13">CCMP2467</strain>
    </source>
</reference>
<feature type="transmembrane region" description="Helical" evidence="10">
    <location>
        <begin position="1278"/>
        <end position="1298"/>
    </location>
</feature>
<name>A0A1Q9DDB1_SYMMI</name>
<keyword evidence="8" id="KW-0175">Coiled coil</keyword>
<evidence type="ECO:0000313" key="12">
    <source>
        <dbReference type="EMBL" id="OLP93137.1"/>
    </source>
</evidence>
<dbReference type="InterPro" id="IPR029063">
    <property type="entry name" value="SAM-dependent_MTases_sf"/>
</dbReference>
<dbReference type="Pfam" id="PF13578">
    <property type="entry name" value="Methyltransf_24"/>
    <property type="match status" value="1"/>
</dbReference>
<dbReference type="InterPro" id="IPR036420">
    <property type="entry name" value="BRCT_dom_sf"/>
</dbReference>
<evidence type="ECO:0000256" key="7">
    <source>
        <dbReference type="ARBA" id="ARBA00023303"/>
    </source>
</evidence>
<evidence type="ECO:0000256" key="8">
    <source>
        <dbReference type="SAM" id="Coils"/>
    </source>
</evidence>
<feature type="transmembrane region" description="Helical" evidence="10">
    <location>
        <begin position="1338"/>
        <end position="1360"/>
    </location>
</feature>
<dbReference type="PANTHER" id="PTHR11537:SF254">
    <property type="entry name" value="POTASSIUM VOLTAGE-GATED CHANNEL PROTEIN SHAB"/>
    <property type="match status" value="1"/>
</dbReference>
<keyword evidence="2" id="KW-0813">Transport</keyword>
<dbReference type="InterPro" id="IPR046768">
    <property type="entry name" value="ExoX-like_C"/>
</dbReference>
<feature type="compositionally biased region" description="Polar residues" evidence="9">
    <location>
        <begin position="547"/>
        <end position="575"/>
    </location>
</feature>
<dbReference type="Gene3D" id="3.40.50.10190">
    <property type="entry name" value="BRCT domain"/>
    <property type="match status" value="1"/>
</dbReference>
<feature type="compositionally biased region" description="Basic and acidic residues" evidence="9">
    <location>
        <begin position="578"/>
        <end position="591"/>
    </location>
</feature>
<comment type="caution">
    <text evidence="12">The sequence shown here is derived from an EMBL/GenBank/DDBJ whole genome shotgun (WGS) entry which is preliminary data.</text>
</comment>
<feature type="transmembrane region" description="Helical" evidence="10">
    <location>
        <begin position="1001"/>
        <end position="1021"/>
    </location>
</feature>
<dbReference type="GO" id="GO:0005249">
    <property type="term" value="F:voltage-gated potassium channel activity"/>
    <property type="evidence" value="ECO:0007669"/>
    <property type="project" value="InterPro"/>
</dbReference>
<dbReference type="GO" id="GO:0008076">
    <property type="term" value="C:voltage-gated potassium channel complex"/>
    <property type="evidence" value="ECO:0007669"/>
    <property type="project" value="InterPro"/>
</dbReference>
<dbReference type="GO" id="GO:0001508">
    <property type="term" value="P:action potential"/>
    <property type="evidence" value="ECO:0007669"/>
    <property type="project" value="TreeGrafter"/>
</dbReference>
<dbReference type="SUPFAM" id="SSF53335">
    <property type="entry name" value="S-adenosyl-L-methionine-dependent methyltransferases"/>
    <property type="match status" value="1"/>
</dbReference>
<evidence type="ECO:0000313" key="13">
    <source>
        <dbReference type="Proteomes" id="UP000186817"/>
    </source>
</evidence>
<feature type="compositionally biased region" description="Polar residues" evidence="9">
    <location>
        <begin position="608"/>
        <end position="620"/>
    </location>
</feature>
<feature type="transmembrane region" description="Helical" evidence="10">
    <location>
        <begin position="1239"/>
        <end position="1257"/>
    </location>
</feature>
<dbReference type="Pfam" id="PF20600">
    <property type="entry name" value="ExoX-like_C"/>
    <property type="match status" value="1"/>
</dbReference>
<keyword evidence="3 10" id="KW-0812">Transmembrane</keyword>
<gene>
    <name evidence="12" type="ORF">AK812_SmicGene25006</name>
</gene>
<dbReference type="SUPFAM" id="SSF81324">
    <property type="entry name" value="Voltage-gated potassium channels"/>
    <property type="match status" value="2"/>
</dbReference>
<proteinExistence type="predicted"/>
<feature type="transmembrane region" description="Helical" evidence="10">
    <location>
        <begin position="42"/>
        <end position="60"/>
    </location>
</feature>
<dbReference type="PANTHER" id="PTHR11537">
    <property type="entry name" value="VOLTAGE-GATED POTASSIUM CHANNEL"/>
    <property type="match status" value="1"/>
</dbReference>
<evidence type="ECO:0000256" key="9">
    <source>
        <dbReference type="SAM" id="MobiDB-lite"/>
    </source>
</evidence>
<dbReference type="Proteomes" id="UP000186817">
    <property type="component" value="Unassembled WGS sequence"/>
</dbReference>
<feature type="coiled-coil region" evidence="8">
    <location>
        <begin position="1356"/>
        <end position="1383"/>
    </location>
</feature>
<evidence type="ECO:0000256" key="3">
    <source>
        <dbReference type="ARBA" id="ARBA00022692"/>
    </source>
</evidence>
<dbReference type="EMBL" id="LSRX01000594">
    <property type="protein sequence ID" value="OLP93137.1"/>
    <property type="molecule type" value="Genomic_DNA"/>
</dbReference>
<evidence type="ECO:0000256" key="1">
    <source>
        <dbReference type="ARBA" id="ARBA00004141"/>
    </source>
</evidence>
<evidence type="ECO:0000256" key="6">
    <source>
        <dbReference type="ARBA" id="ARBA00023136"/>
    </source>
</evidence>
<evidence type="ECO:0000256" key="5">
    <source>
        <dbReference type="ARBA" id="ARBA00023065"/>
    </source>
</evidence>
<dbReference type="Gene3D" id="1.20.120.350">
    <property type="entry name" value="Voltage-gated potassium channels. Chain C"/>
    <property type="match status" value="2"/>
</dbReference>
<evidence type="ECO:0000256" key="10">
    <source>
        <dbReference type="SAM" id="Phobius"/>
    </source>
</evidence>
<keyword evidence="13" id="KW-1185">Reference proteome</keyword>
<feature type="region of interest" description="Disordered" evidence="9">
    <location>
        <begin position="2134"/>
        <end position="2167"/>
    </location>
</feature>
<feature type="transmembrane region" description="Helical" evidence="10">
    <location>
        <begin position="1408"/>
        <end position="1428"/>
    </location>
</feature>